<proteinExistence type="inferred from homology"/>
<dbReference type="InterPro" id="IPR039426">
    <property type="entry name" value="TonB-dep_rcpt-like"/>
</dbReference>
<comment type="caution">
    <text evidence="15">The sequence shown here is derived from an EMBL/GenBank/DDBJ whole genome shotgun (WGS) entry which is preliminary data.</text>
</comment>
<dbReference type="Pfam" id="PF13715">
    <property type="entry name" value="CarbopepD_reg_2"/>
    <property type="match status" value="1"/>
</dbReference>
<dbReference type="InterPro" id="IPR036942">
    <property type="entry name" value="Beta-barrel_TonB_sf"/>
</dbReference>
<evidence type="ECO:0000256" key="8">
    <source>
        <dbReference type="ARBA" id="ARBA00023170"/>
    </source>
</evidence>
<keyword evidence="5 12" id="KW-0732">Signal</keyword>
<dbReference type="GO" id="GO:0009279">
    <property type="term" value="C:cell outer membrane"/>
    <property type="evidence" value="ECO:0007669"/>
    <property type="project" value="UniProtKB-SubCell"/>
</dbReference>
<evidence type="ECO:0000256" key="10">
    <source>
        <dbReference type="PROSITE-ProRule" id="PRU01360"/>
    </source>
</evidence>
<comment type="similarity">
    <text evidence="10 11">Belongs to the TonB-dependent receptor family.</text>
</comment>
<dbReference type="AlphaFoldDB" id="W2C3C0"/>
<feature type="signal peptide" evidence="12">
    <location>
        <begin position="1"/>
        <end position="33"/>
    </location>
</feature>
<dbReference type="EMBL" id="AYUF01000469">
    <property type="protein sequence ID" value="ETK01640.1"/>
    <property type="molecule type" value="Genomic_DNA"/>
</dbReference>
<evidence type="ECO:0000256" key="4">
    <source>
        <dbReference type="ARBA" id="ARBA00022692"/>
    </source>
</evidence>
<dbReference type="SUPFAM" id="SSF56935">
    <property type="entry name" value="Porins"/>
    <property type="match status" value="1"/>
</dbReference>
<dbReference type="PANTHER" id="PTHR30069:SF29">
    <property type="entry name" value="HEMOGLOBIN AND HEMOGLOBIN-HAPTOGLOBIN-BINDING PROTEIN 1-RELATED"/>
    <property type="match status" value="1"/>
</dbReference>
<gene>
    <name evidence="15" type="ORF">N425_08925</name>
</gene>
<name>W2C3C0_9BACT</name>
<evidence type="ECO:0000256" key="5">
    <source>
        <dbReference type="ARBA" id="ARBA00022729"/>
    </source>
</evidence>
<dbReference type="PROSITE" id="PS52016">
    <property type="entry name" value="TONB_DEPENDENT_REC_3"/>
    <property type="match status" value="1"/>
</dbReference>
<dbReference type="Pfam" id="PF00593">
    <property type="entry name" value="TonB_dep_Rec_b-barrel"/>
    <property type="match status" value="1"/>
</dbReference>
<protein>
    <submittedName>
        <fullName evidence="15">Cell envelope biogenesis protein TonB</fullName>
    </submittedName>
</protein>
<dbReference type="Pfam" id="PF07715">
    <property type="entry name" value="Plug"/>
    <property type="match status" value="1"/>
</dbReference>
<evidence type="ECO:0000256" key="7">
    <source>
        <dbReference type="ARBA" id="ARBA00023136"/>
    </source>
</evidence>
<dbReference type="PATRIC" id="fig|1411148.3.peg.1405"/>
<evidence type="ECO:0000256" key="1">
    <source>
        <dbReference type="ARBA" id="ARBA00004571"/>
    </source>
</evidence>
<sequence>MYFILYHKNMKKRNTLWMLFACLLTIAWSTSTAQTARITGVVTDAANNEPLIGASAFIEQLKTGEVTDAKGNFSIQNLSPGTYTVRFDYMGYESHSERVTLREGEVRRIKVQLQSESKSLSEVVVTAKSEARQLREQAMPISVISMNQLSGTVAGIADILSKTVGVTLRSSGGVGGATRLSVRGLEGKRIGFFIDETPMNDNSDFIDINDIPIDMIDRIEIYKGVVPAKFGGSAMGGAVNLVLKEYPARYADFSYTLESFNTHKVQTVLKRNLHDQGIVFGIGGGYTYSDNNYTMLSPYVDGLKIRRDHDGFRKLILGGSMKAYKWWFDKVEIEPAFALTNHEIQGIEKDIRKAETHSMLFALANKLEKKNFLTPGLDFDMHLAAAITSYGLVDTAKQWYDWDGRAYPSPSIYGGELGNRYASHSSDKKFTISHKLNLEYLLHKQHSLNFNSLFTLANGFPKDSLRELSIGREAVFNSRMRSWSAGLTYDFRTPKDRLLNSLTVRYYLYTMKTRQADIFGIGEVRDVDVNKSAVGVNDALRFRILPDLMAKLSAGYDVRIPSETELLGDGYTVSPAENLMPERNASLNVGFLYDLTGRAASNLQIEVNAFYMYLQHMIRYTKGILGAQYQNFGEMRTMGVEAEVKADITPWLYGYANATFQDLRDVREHDEGSSLPNPTKGLRMPNIPYLMGNAGLEFHHENLFGGRGQNTRLFSDLSFVEEYLYDFEMAADQRRIPRSTTVDLGLEHSFFNNSLFLSAKIKNLTDARVLSEFNRPLPGRSFGVKVRYVFK</sequence>
<accession>W2C3C0</accession>
<evidence type="ECO:0000256" key="12">
    <source>
        <dbReference type="SAM" id="SignalP"/>
    </source>
</evidence>
<dbReference type="InterPro" id="IPR037066">
    <property type="entry name" value="Plug_dom_sf"/>
</dbReference>
<dbReference type="InterPro" id="IPR008969">
    <property type="entry name" value="CarboxyPept-like_regulatory"/>
</dbReference>
<reference evidence="15 16" key="1">
    <citation type="submission" date="2013-11" db="EMBL/GenBank/DDBJ databases">
        <title>Single cell genomics of uncultured Tannerella BU063 (oral taxon 286).</title>
        <authorList>
            <person name="Beall C.J."/>
            <person name="Campbell A.G."/>
            <person name="Griffen A.L."/>
            <person name="Podar M."/>
            <person name="Leys E.J."/>
        </authorList>
    </citation>
    <scope>NUCLEOTIDE SEQUENCE [LARGE SCALE GENOMIC DNA]</scope>
    <source>
        <strain evidence="15">Cell 2</strain>
    </source>
</reference>
<keyword evidence="4 10" id="KW-0812">Transmembrane</keyword>
<keyword evidence="3 10" id="KW-1134">Transmembrane beta strand</keyword>
<dbReference type="SUPFAM" id="SSF49464">
    <property type="entry name" value="Carboxypeptidase regulatory domain-like"/>
    <property type="match status" value="1"/>
</dbReference>
<feature type="domain" description="TonB-dependent receptor-like beta-barrel" evidence="13">
    <location>
        <begin position="395"/>
        <end position="764"/>
    </location>
</feature>
<evidence type="ECO:0000256" key="3">
    <source>
        <dbReference type="ARBA" id="ARBA00022452"/>
    </source>
</evidence>
<evidence type="ECO:0000259" key="13">
    <source>
        <dbReference type="Pfam" id="PF00593"/>
    </source>
</evidence>
<dbReference type="InterPro" id="IPR000531">
    <property type="entry name" value="Beta-barrel_TonB"/>
</dbReference>
<dbReference type="Gene3D" id="2.170.130.10">
    <property type="entry name" value="TonB-dependent receptor, plug domain"/>
    <property type="match status" value="1"/>
</dbReference>
<feature type="chain" id="PRO_5004812467" evidence="12">
    <location>
        <begin position="34"/>
        <end position="791"/>
    </location>
</feature>
<keyword evidence="9 10" id="KW-0998">Cell outer membrane</keyword>
<feature type="domain" description="TonB-dependent receptor plug" evidence="14">
    <location>
        <begin position="134"/>
        <end position="238"/>
    </location>
</feature>
<evidence type="ECO:0000256" key="2">
    <source>
        <dbReference type="ARBA" id="ARBA00022448"/>
    </source>
</evidence>
<evidence type="ECO:0000256" key="6">
    <source>
        <dbReference type="ARBA" id="ARBA00023077"/>
    </source>
</evidence>
<keyword evidence="8" id="KW-0675">Receptor</keyword>
<evidence type="ECO:0000313" key="15">
    <source>
        <dbReference type="EMBL" id="ETK01640.1"/>
    </source>
</evidence>
<organism evidence="15 16">
    <name type="scientific">Tannerella sp. oral taxon BU063 isolate Cell 2</name>
    <dbReference type="NCBI Taxonomy" id="1411148"/>
    <lineage>
        <taxon>Bacteria</taxon>
        <taxon>Pseudomonadati</taxon>
        <taxon>Bacteroidota</taxon>
        <taxon>Bacteroidia</taxon>
        <taxon>Bacteroidales</taxon>
        <taxon>Tannerellaceae</taxon>
        <taxon>Tannerella</taxon>
    </lineage>
</organism>
<comment type="subcellular location">
    <subcellularLocation>
        <location evidence="1 10">Cell outer membrane</location>
        <topology evidence="1 10">Multi-pass membrane protein</topology>
    </subcellularLocation>
</comment>
<keyword evidence="7 10" id="KW-0472">Membrane</keyword>
<dbReference type="InterPro" id="IPR012910">
    <property type="entry name" value="Plug_dom"/>
</dbReference>
<dbReference type="GO" id="GO:0015344">
    <property type="term" value="F:siderophore uptake transmembrane transporter activity"/>
    <property type="evidence" value="ECO:0007669"/>
    <property type="project" value="TreeGrafter"/>
</dbReference>
<dbReference type="PANTHER" id="PTHR30069">
    <property type="entry name" value="TONB-DEPENDENT OUTER MEMBRANE RECEPTOR"/>
    <property type="match status" value="1"/>
</dbReference>
<evidence type="ECO:0000313" key="16">
    <source>
        <dbReference type="Proteomes" id="UP000018837"/>
    </source>
</evidence>
<dbReference type="GO" id="GO:0044718">
    <property type="term" value="P:siderophore transmembrane transport"/>
    <property type="evidence" value="ECO:0007669"/>
    <property type="project" value="TreeGrafter"/>
</dbReference>
<dbReference type="Proteomes" id="UP000018837">
    <property type="component" value="Unassembled WGS sequence"/>
</dbReference>
<evidence type="ECO:0000256" key="9">
    <source>
        <dbReference type="ARBA" id="ARBA00023237"/>
    </source>
</evidence>
<keyword evidence="6 11" id="KW-0798">TonB box</keyword>
<evidence type="ECO:0000259" key="14">
    <source>
        <dbReference type="Pfam" id="PF07715"/>
    </source>
</evidence>
<keyword evidence="2 10" id="KW-0813">Transport</keyword>
<dbReference type="Gene3D" id="2.60.40.1120">
    <property type="entry name" value="Carboxypeptidase-like, regulatory domain"/>
    <property type="match status" value="1"/>
</dbReference>
<evidence type="ECO:0000256" key="11">
    <source>
        <dbReference type="RuleBase" id="RU003357"/>
    </source>
</evidence>
<dbReference type="Gene3D" id="2.40.170.20">
    <property type="entry name" value="TonB-dependent receptor, beta-barrel domain"/>
    <property type="match status" value="1"/>
</dbReference>